<comment type="caution">
    <text evidence="7">The sequence shown here is derived from an EMBL/GenBank/DDBJ whole genome shotgun (WGS) entry which is preliminary data.</text>
</comment>
<evidence type="ECO:0000256" key="2">
    <source>
        <dbReference type="ARBA" id="ARBA00022692"/>
    </source>
</evidence>
<dbReference type="Proteomes" id="UP000028123">
    <property type="component" value="Unassembled WGS sequence"/>
</dbReference>
<evidence type="ECO:0000256" key="5">
    <source>
        <dbReference type="SAM" id="Phobius"/>
    </source>
</evidence>
<feature type="transmembrane region" description="Helical" evidence="5">
    <location>
        <begin position="125"/>
        <end position="145"/>
    </location>
</feature>
<protein>
    <recommendedName>
        <fullName evidence="6">RDD domain-containing protein</fullName>
    </recommendedName>
</protein>
<proteinExistence type="predicted"/>
<feature type="domain" description="RDD" evidence="6">
    <location>
        <begin position="23"/>
        <end position="158"/>
    </location>
</feature>
<dbReference type="PANTHER" id="PTHR38480">
    <property type="entry name" value="SLR0254 PROTEIN"/>
    <property type="match status" value="1"/>
</dbReference>
<dbReference type="eggNOG" id="COG1714">
    <property type="taxonomic scope" value="Bacteria"/>
</dbReference>
<keyword evidence="4 5" id="KW-0472">Membrane</keyword>
<evidence type="ECO:0000313" key="8">
    <source>
        <dbReference type="Proteomes" id="UP000028123"/>
    </source>
</evidence>
<dbReference type="Pfam" id="PF06271">
    <property type="entry name" value="RDD"/>
    <property type="match status" value="1"/>
</dbReference>
<name>A0A081NZH5_9BACL</name>
<organism evidence="7 8">
    <name type="scientific">Paenibacillus tyrfis</name>
    <dbReference type="NCBI Taxonomy" id="1501230"/>
    <lineage>
        <taxon>Bacteria</taxon>
        <taxon>Bacillati</taxon>
        <taxon>Bacillota</taxon>
        <taxon>Bacilli</taxon>
        <taxon>Bacillales</taxon>
        <taxon>Paenibacillaceae</taxon>
        <taxon>Paenibacillus</taxon>
    </lineage>
</organism>
<dbReference type="EMBL" id="JNVM01000019">
    <property type="protein sequence ID" value="KEQ23848.1"/>
    <property type="molecule type" value="Genomic_DNA"/>
</dbReference>
<evidence type="ECO:0000259" key="6">
    <source>
        <dbReference type="Pfam" id="PF06271"/>
    </source>
</evidence>
<accession>A0A081NZH5</accession>
<feature type="transmembrane region" description="Helical" evidence="5">
    <location>
        <begin position="38"/>
        <end position="58"/>
    </location>
</feature>
<evidence type="ECO:0000313" key="7">
    <source>
        <dbReference type="EMBL" id="KEQ23848.1"/>
    </source>
</evidence>
<comment type="subcellular location">
    <subcellularLocation>
        <location evidence="1">Membrane</location>
        <topology evidence="1">Multi-pass membrane protein</topology>
    </subcellularLocation>
</comment>
<dbReference type="InterPro" id="IPR010432">
    <property type="entry name" value="RDD"/>
</dbReference>
<keyword evidence="8" id="KW-1185">Reference proteome</keyword>
<feature type="transmembrane region" description="Helical" evidence="5">
    <location>
        <begin position="70"/>
        <end position="88"/>
    </location>
</feature>
<dbReference type="OrthoDB" id="9787732at2"/>
<evidence type="ECO:0000256" key="1">
    <source>
        <dbReference type="ARBA" id="ARBA00004141"/>
    </source>
</evidence>
<dbReference type="PANTHER" id="PTHR38480:SF1">
    <property type="entry name" value="SLR0254 PROTEIN"/>
    <property type="match status" value="1"/>
</dbReference>
<keyword evidence="2 5" id="KW-0812">Transmembrane</keyword>
<gene>
    <name evidence="7" type="ORF">ET33_12525</name>
</gene>
<dbReference type="RefSeq" id="WP_036687388.1">
    <property type="nucleotide sequence ID" value="NZ_JNVM01000019.1"/>
</dbReference>
<evidence type="ECO:0000256" key="4">
    <source>
        <dbReference type="ARBA" id="ARBA00023136"/>
    </source>
</evidence>
<dbReference type="AlphaFoldDB" id="A0A081NZH5"/>
<sequence>MNEVHIREASIVTPEHVRLQFRTAGIGSRTAAQLIDNLLLLAAFGAISLLIGLILMLLDIGLDDALGEYAAAFLIVLSFLLIGGYYALAEYYMGGHTFGKKWLGLRVIQENGQPVTLLSAIIRNFFRLIDFLPSFYFVGMLWMFFHPMDKRIGDLAAGTLVIRDMQHERLALRKRTQKWLDKNRIRLTYELKLSEAFRKRIEREDWLLLSTFVERLPSLDKFKREELSWQVAERLGTKLELERELYVAQSTAFLIELYVQLSEEWTL</sequence>
<dbReference type="GO" id="GO:0016020">
    <property type="term" value="C:membrane"/>
    <property type="evidence" value="ECO:0007669"/>
    <property type="project" value="UniProtKB-SubCell"/>
</dbReference>
<evidence type="ECO:0000256" key="3">
    <source>
        <dbReference type="ARBA" id="ARBA00022989"/>
    </source>
</evidence>
<keyword evidence="3 5" id="KW-1133">Transmembrane helix</keyword>
<reference evidence="7 8" key="1">
    <citation type="submission" date="2014-06" db="EMBL/GenBank/DDBJ databases">
        <title>Draft genome sequence of Paenibacillus sp. MSt1.</title>
        <authorList>
            <person name="Aw Y.K."/>
            <person name="Ong K.S."/>
            <person name="Gan H.M."/>
            <person name="Lee S.M."/>
        </authorList>
    </citation>
    <scope>NUCLEOTIDE SEQUENCE [LARGE SCALE GENOMIC DNA]</scope>
    <source>
        <strain evidence="7 8">MSt1</strain>
    </source>
</reference>